<keyword evidence="2" id="KW-1185">Reference proteome</keyword>
<protein>
    <submittedName>
        <fullName evidence="1">Uncharacterized protein</fullName>
    </submittedName>
</protein>
<dbReference type="EMBL" id="JAWDGP010000872">
    <property type="protein sequence ID" value="KAK3796597.1"/>
    <property type="molecule type" value="Genomic_DNA"/>
</dbReference>
<evidence type="ECO:0000313" key="2">
    <source>
        <dbReference type="Proteomes" id="UP001283361"/>
    </source>
</evidence>
<evidence type="ECO:0000313" key="1">
    <source>
        <dbReference type="EMBL" id="KAK3796597.1"/>
    </source>
</evidence>
<accession>A0AAE1AZ87</accession>
<name>A0AAE1AZ87_9GAST</name>
<dbReference type="AlphaFoldDB" id="A0AAE1AZ87"/>
<organism evidence="1 2">
    <name type="scientific">Elysia crispata</name>
    <name type="common">lettuce slug</name>
    <dbReference type="NCBI Taxonomy" id="231223"/>
    <lineage>
        <taxon>Eukaryota</taxon>
        <taxon>Metazoa</taxon>
        <taxon>Spiralia</taxon>
        <taxon>Lophotrochozoa</taxon>
        <taxon>Mollusca</taxon>
        <taxon>Gastropoda</taxon>
        <taxon>Heterobranchia</taxon>
        <taxon>Euthyneura</taxon>
        <taxon>Panpulmonata</taxon>
        <taxon>Sacoglossa</taxon>
        <taxon>Placobranchoidea</taxon>
        <taxon>Plakobranchidae</taxon>
        <taxon>Elysia</taxon>
    </lineage>
</organism>
<reference evidence="1" key="1">
    <citation type="journal article" date="2023" name="G3 (Bethesda)">
        <title>A reference genome for the long-term kleptoplast-retaining sea slug Elysia crispata morphotype clarki.</title>
        <authorList>
            <person name="Eastman K.E."/>
            <person name="Pendleton A.L."/>
            <person name="Shaikh M.A."/>
            <person name="Suttiyut T."/>
            <person name="Ogas R."/>
            <person name="Tomko P."/>
            <person name="Gavelis G."/>
            <person name="Widhalm J.R."/>
            <person name="Wisecaver J.H."/>
        </authorList>
    </citation>
    <scope>NUCLEOTIDE SEQUENCE</scope>
    <source>
        <strain evidence="1">ECLA1</strain>
    </source>
</reference>
<proteinExistence type="predicted"/>
<dbReference type="Proteomes" id="UP001283361">
    <property type="component" value="Unassembled WGS sequence"/>
</dbReference>
<sequence length="67" mass="7214">MLIKTSSQPARSNISNENFKQYWDDLSARAVCGSLQKILRSSTSQSVPQRGDLAFTAVGAKGTIVLA</sequence>
<comment type="caution">
    <text evidence="1">The sequence shown here is derived from an EMBL/GenBank/DDBJ whole genome shotgun (WGS) entry which is preliminary data.</text>
</comment>
<gene>
    <name evidence="1" type="ORF">RRG08_057845</name>
</gene>